<evidence type="ECO:0000259" key="2">
    <source>
        <dbReference type="Pfam" id="PF00675"/>
    </source>
</evidence>
<sequence>MFQSAVLDNGLRVIAAPMQGTKTAAVLALAATGSKYENRANNGLSHFLEHIFFKGSARRPSALAVSSALDGLGAEYNAFTGKECTGYWVKAEVRRLPEAMDILSDMLGRPCLPAVEINRERGVILEEMNMYRDNPIMFIEDLWEGLLYGDTPAGWDTIGTKENILRLAKPDFQAYLDSQYGPANMIVSIAGAVSPSLVLKLANRYFNTRFFSVRGRSFHGKEAVVERQSAPGLCLHEKKTDQAHLALGVRAYPYDHPDKLAVRLLSIILGGSMSSRLFSSLRERRGLAYYIRAKDEVYTDSGYLAAWAGVPVPKLPLAIDIILKEFKRIARQPVADKELRLAKDLYRGRAALQLESADDLAGWYGRQAITRLALARGRGKNPPLALKTPARFFHLLDKITAADLRRVARDIFRTERLNLAVISPETDARKISSALAL</sequence>
<evidence type="ECO:0008006" key="6">
    <source>
        <dbReference type="Google" id="ProtNLM"/>
    </source>
</evidence>
<dbReference type="InterPro" id="IPR011765">
    <property type="entry name" value="Pept_M16_N"/>
</dbReference>
<accession>A0A2G9ZNP9</accession>
<organism evidence="4 5">
    <name type="scientific">Candidatus Falkowbacteria bacterium CG23_combo_of_CG06-09_8_20_14_all_49_15</name>
    <dbReference type="NCBI Taxonomy" id="1974572"/>
    <lineage>
        <taxon>Bacteria</taxon>
        <taxon>Candidatus Falkowiibacteriota</taxon>
    </lineage>
</organism>
<dbReference type="Pfam" id="PF05193">
    <property type="entry name" value="Peptidase_M16_C"/>
    <property type="match status" value="1"/>
</dbReference>
<dbReference type="InterPro" id="IPR050361">
    <property type="entry name" value="MPP/UQCRC_Complex"/>
</dbReference>
<dbReference type="EMBL" id="PCSD01000004">
    <property type="protein sequence ID" value="PIP34190.1"/>
    <property type="molecule type" value="Genomic_DNA"/>
</dbReference>
<evidence type="ECO:0000313" key="5">
    <source>
        <dbReference type="Proteomes" id="UP000230729"/>
    </source>
</evidence>
<dbReference type="Gene3D" id="3.30.830.10">
    <property type="entry name" value="Metalloenzyme, LuxS/M16 peptidase-like"/>
    <property type="match status" value="2"/>
</dbReference>
<dbReference type="SUPFAM" id="SSF63411">
    <property type="entry name" value="LuxS/MPP-like metallohydrolase"/>
    <property type="match status" value="2"/>
</dbReference>
<dbReference type="InterPro" id="IPR011249">
    <property type="entry name" value="Metalloenz_LuxS/M16"/>
</dbReference>
<gene>
    <name evidence="4" type="ORF">COX22_00350</name>
</gene>
<feature type="domain" description="Peptidase M16 N-terminal" evidence="2">
    <location>
        <begin position="18"/>
        <end position="142"/>
    </location>
</feature>
<dbReference type="AlphaFoldDB" id="A0A2G9ZNP9"/>
<feature type="domain" description="Peptidase M16 C-terminal" evidence="3">
    <location>
        <begin position="170"/>
        <end position="344"/>
    </location>
</feature>
<dbReference type="PANTHER" id="PTHR11851:SF49">
    <property type="entry name" value="MITOCHONDRIAL-PROCESSING PEPTIDASE SUBUNIT ALPHA"/>
    <property type="match status" value="1"/>
</dbReference>
<dbReference type="Proteomes" id="UP000230729">
    <property type="component" value="Unassembled WGS sequence"/>
</dbReference>
<proteinExistence type="inferred from homology"/>
<dbReference type="PANTHER" id="PTHR11851">
    <property type="entry name" value="METALLOPROTEASE"/>
    <property type="match status" value="1"/>
</dbReference>
<evidence type="ECO:0000313" key="4">
    <source>
        <dbReference type="EMBL" id="PIP34190.1"/>
    </source>
</evidence>
<dbReference type="GO" id="GO:0046872">
    <property type="term" value="F:metal ion binding"/>
    <property type="evidence" value="ECO:0007669"/>
    <property type="project" value="InterPro"/>
</dbReference>
<dbReference type="Pfam" id="PF00675">
    <property type="entry name" value="Peptidase_M16"/>
    <property type="match status" value="1"/>
</dbReference>
<protein>
    <recommendedName>
        <fullName evidence="6">Peptidase M16</fullName>
    </recommendedName>
</protein>
<dbReference type="InterPro" id="IPR007863">
    <property type="entry name" value="Peptidase_M16_C"/>
</dbReference>
<evidence type="ECO:0000259" key="3">
    <source>
        <dbReference type="Pfam" id="PF05193"/>
    </source>
</evidence>
<comment type="caution">
    <text evidence="4">The sequence shown here is derived from an EMBL/GenBank/DDBJ whole genome shotgun (WGS) entry which is preliminary data.</text>
</comment>
<evidence type="ECO:0000256" key="1">
    <source>
        <dbReference type="ARBA" id="ARBA00007261"/>
    </source>
</evidence>
<comment type="similarity">
    <text evidence="1">Belongs to the peptidase M16 family.</text>
</comment>
<name>A0A2G9ZNP9_9BACT</name>
<reference evidence="4 5" key="1">
    <citation type="submission" date="2017-09" db="EMBL/GenBank/DDBJ databases">
        <title>Depth-based differentiation of microbial function through sediment-hosted aquifers and enrichment of novel symbionts in the deep terrestrial subsurface.</title>
        <authorList>
            <person name="Probst A.J."/>
            <person name="Ladd B."/>
            <person name="Jarett J.K."/>
            <person name="Geller-Mcgrath D.E."/>
            <person name="Sieber C.M."/>
            <person name="Emerson J.B."/>
            <person name="Anantharaman K."/>
            <person name="Thomas B.C."/>
            <person name="Malmstrom R."/>
            <person name="Stieglmeier M."/>
            <person name="Klingl A."/>
            <person name="Woyke T."/>
            <person name="Ryan C.M."/>
            <person name="Banfield J.F."/>
        </authorList>
    </citation>
    <scope>NUCLEOTIDE SEQUENCE [LARGE SCALE GENOMIC DNA]</scope>
    <source>
        <strain evidence="4">CG23_combo_of_CG06-09_8_20_14_all_49_15</strain>
    </source>
</reference>